<evidence type="ECO:0000256" key="1">
    <source>
        <dbReference type="ARBA" id="ARBA00004434"/>
    </source>
</evidence>
<keyword evidence="3 12" id="KW-0813">Transport</keyword>
<evidence type="ECO:0000313" key="15">
    <source>
        <dbReference type="EMBL" id="ABO95340.1"/>
    </source>
</evidence>
<evidence type="ECO:0000256" key="8">
    <source>
        <dbReference type="ARBA" id="ARBA00022989"/>
    </source>
</evidence>
<dbReference type="HOGENOM" id="CLU_020262_0_1_1"/>
<keyword evidence="6 12" id="KW-0653">Protein transport</keyword>
<evidence type="ECO:0000259" key="14">
    <source>
        <dbReference type="PROSITE" id="PS50969"/>
    </source>
</evidence>
<keyword evidence="8" id="KW-1133">Transmembrane helix</keyword>
<proteinExistence type="inferred from homology"/>
<dbReference type="SUPFAM" id="SSF56784">
    <property type="entry name" value="HAD-like"/>
    <property type="match status" value="1"/>
</dbReference>
<dbReference type="InterPro" id="IPR050365">
    <property type="entry name" value="TIM50"/>
</dbReference>
<dbReference type="PANTHER" id="PTHR12210">
    <property type="entry name" value="DULLARD PROTEIN PHOSPHATASE"/>
    <property type="match status" value="1"/>
</dbReference>
<protein>
    <recommendedName>
        <fullName evidence="12">Mitochondrial import inner membrane translocase subunit TIM50</fullName>
    </recommendedName>
</protein>
<comment type="subunit">
    <text evidence="12">Component of the TIM23 complex.</text>
</comment>
<keyword evidence="16" id="KW-1185">Reference proteome</keyword>
<feature type="domain" description="FCP1 homology" evidence="14">
    <location>
        <begin position="24"/>
        <end position="169"/>
    </location>
</feature>
<dbReference type="FunFam" id="3.40.50.1000:FF:000019">
    <property type="entry name" value="Mitochondrial import inner membrane translocase subunit TIM50"/>
    <property type="match status" value="1"/>
</dbReference>
<evidence type="ECO:0000256" key="10">
    <source>
        <dbReference type="ARBA" id="ARBA00023128"/>
    </source>
</evidence>
<comment type="subcellular location">
    <subcellularLocation>
        <location evidence="1 12">Mitochondrion inner membrane</location>
        <topology evidence="1 12">Single-pass membrane protein</topology>
    </subcellularLocation>
</comment>
<evidence type="ECO:0000256" key="4">
    <source>
        <dbReference type="ARBA" id="ARBA00022692"/>
    </source>
</evidence>
<dbReference type="Gramene" id="ABO95340">
    <property type="protein sequence ID" value="ABO95340"/>
    <property type="gene ID" value="OSTLU_34411"/>
</dbReference>
<evidence type="ECO:0000256" key="11">
    <source>
        <dbReference type="ARBA" id="ARBA00023136"/>
    </source>
</evidence>
<dbReference type="SMART" id="SM00577">
    <property type="entry name" value="CPDc"/>
    <property type="match status" value="1"/>
</dbReference>
<dbReference type="RefSeq" id="XP_001417047.1">
    <property type="nucleotide sequence ID" value="XM_001417010.1"/>
</dbReference>
<dbReference type="InterPro" id="IPR023214">
    <property type="entry name" value="HAD_sf"/>
</dbReference>
<keyword evidence="7 12" id="KW-0809">Transit peptide</keyword>
<dbReference type="GO" id="GO:0015031">
    <property type="term" value="P:protein transport"/>
    <property type="evidence" value="ECO:0007669"/>
    <property type="project" value="UniProtKB-KW"/>
</dbReference>
<organism evidence="15 16">
    <name type="scientific">Ostreococcus lucimarinus (strain CCE9901)</name>
    <dbReference type="NCBI Taxonomy" id="436017"/>
    <lineage>
        <taxon>Eukaryota</taxon>
        <taxon>Viridiplantae</taxon>
        <taxon>Chlorophyta</taxon>
        <taxon>Mamiellophyceae</taxon>
        <taxon>Mamiellales</taxon>
        <taxon>Bathycoccaceae</taxon>
        <taxon>Ostreococcus</taxon>
    </lineage>
</organism>
<evidence type="ECO:0000256" key="2">
    <source>
        <dbReference type="ARBA" id="ARBA00006344"/>
    </source>
</evidence>
<dbReference type="Pfam" id="PF03031">
    <property type="entry name" value="NIF"/>
    <property type="match status" value="1"/>
</dbReference>
<dbReference type="GeneID" id="5000933"/>
<evidence type="ECO:0000256" key="13">
    <source>
        <dbReference type="SAM" id="MobiDB-lite"/>
    </source>
</evidence>
<feature type="region of interest" description="Disordered" evidence="13">
    <location>
        <begin position="208"/>
        <end position="237"/>
    </location>
</feature>
<evidence type="ECO:0000256" key="3">
    <source>
        <dbReference type="ARBA" id="ARBA00022448"/>
    </source>
</evidence>
<sequence length="237" mass="27843">MDDQSHNYLDPISDKLLPDHPAQAEYIPHTLVLDLDDTLINSNWKRERGWRVFKRPGVDAFLKHMSQFYEMVIFTDQLMTYGDPIIERLDPTRYVTHRLYRESAQYKNGEYIRDLSKLNRDMGQILYISSKPRSAELHAANVIPIKPWTYEDGSKDTALLDLMPFLESIVRLNVQDVRIVLESYKKEMETTGKDIPQIFRERQFAFQRKRRDKLKSSPKITRGYDVGRPSQSTKATT</sequence>
<keyword evidence="5" id="KW-0999">Mitochondrion inner membrane</keyword>
<evidence type="ECO:0000256" key="9">
    <source>
        <dbReference type="ARBA" id="ARBA00023010"/>
    </source>
</evidence>
<name>A4RUZ3_OSTLU</name>
<dbReference type="eggNOG" id="KOG2832">
    <property type="taxonomic scope" value="Eukaryota"/>
</dbReference>
<dbReference type="AlphaFoldDB" id="A4RUZ3"/>
<dbReference type="STRING" id="436017.A4RUZ3"/>
<comment type="similarity">
    <text evidence="2 12">Belongs to the TIM50 family.</text>
</comment>
<keyword evidence="9 12" id="KW-0811">Translocation</keyword>
<evidence type="ECO:0000313" key="16">
    <source>
        <dbReference type="Proteomes" id="UP000001568"/>
    </source>
</evidence>
<dbReference type="Gene3D" id="3.40.50.1000">
    <property type="entry name" value="HAD superfamily/HAD-like"/>
    <property type="match status" value="1"/>
</dbReference>
<dbReference type="PROSITE" id="PS50969">
    <property type="entry name" value="FCP1"/>
    <property type="match status" value="1"/>
</dbReference>
<dbReference type="CDD" id="cd07521">
    <property type="entry name" value="HAD_FCP1-like"/>
    <property type="match status" value="1"/>
</dbReference>
<comment type="function">
    <text evidence="12">Essential component of the TIM23 complex, a complex that mediates the translocation of transit peptide-containing proteins across the mitochondrial inner membrane.</text>
</comment>
<dbReference type="InterPro" id="IPR004274">
    <property type="entry name" value="FCP1_dom"/>
</dbReference>
<accession>A4RUZ3</accession>
<dbReference type="Proteomes" id="UP000001568">
    <property type="component" value="Chromosome 3"/>
</dbReference>
<evidence type="ECO:0000256" key="7">
    <source>
        <dbReference type="ARBA" id="ARBA00022946"/>
    </source>
</evidence>
<dbReference type="GO" id="GO:0005744">
    <property type="term" value="C:TIM23 mitochondrial import inner membrane translocase complex"/>
    <property type="evidence" value="ECO:0007669"/>
    <property type="project" value="UniProtKB-UniRule"/>
</dbReference>
<dbReference type="EMBL" id="CP000583">
    <property type="protein sequence ID" value="ABO95340.1"/>
    <property type="molecule type" value="Genomic_DNA"/>
</dbReference>
<dbReference type="OMA" id="MEMYVGP"/>
<keyword evidence="10 12" id="KW-0496">Mitochondrion</keyword>
<keyword evidence="4" id="KW-0812">Transmembrane</keyword>
<evidence type="ECO:0000256" key="6">
    <source>
        <dbReference type="ARBA" id="ARBA00022927"/>
    </source>
</evidence>
<evidence type="ECO:0000256" key="12">
    <source>
        <dbReference type="RuleBase" id="RU365079"/>
    </source>
</evidence>
<evidence type="ECO:0000256" key="5">
    <source>
        <dbReference type="ARBA" id="ARBA00022792"/>
    </source>
</evidence>
<reference evidence="15 16" key="1">
    <citation type="journal article" date="2007" name="Proc. Natl. Acad. Sci. U.S.A.">
        <title>The tiny eukaryote Ostreococcus provides genomic insights into the paradox of plankton speciation.</title>
        <authorList>
            <person name="Palenik B."/>
            <person name="Grimwood J."/>
            <person name="Aerts A."/>
            <person name="Rouze P."/>
            <person name="Salamov A."/>
            <person name="Putnam N."/>
            <person name="Dupont C."/>
            <person name="Jorgensen R."/>
            <person name="Derelle E."/>
            <person name="Rombauts S."/>
            <person name="Zhou K."/>
            <person name="Otillar R."/>
            <person name="Merchant S.S."/>
            <person name="Podell S."/>
            <person name="Gaasterland T."/>
            <person name="Napoli C."/>
            <person name="Gendler K."/>
            <person name="Manuell A."/>
            <person name="Tai V."/>
            <person name="Vallon O."/>
            <person name="Piganeau G."/>
            <person name="Jancek S."/>
            <person name="Heijde M."/>
            <person name="Jabbari K."/>
            <person name="Bowler C."/>
            <person name="Lohr M."/>
            <person name="Robbens S."/>
            <person name="Werner G."/>
            <person name="Dubchak I."/>
            <person name="Pazour G.J."/>
            <person name="Ren Q."/>
            <person name="Paulsen I."/>
            <person name="Delwiche C."/>
            <person name="Schmutz J."/>
            <person name="Rokhsar D."/>
            <person name="Van de Peer Y."/>
            <person name="Moreau H."/>
            <person name="Grigoriev I.V."/>
        </authorList>
    </citation>
    <scope>NUCLEOTIDE SEQUENCE [LARGE SCALE GENOMIC DNA]</scope>
    <source>
        <strain evidence="15 16">CCE9901</strain>
    </source>
</reference>
<gene>
    <name evidence="15" type="ORF">OSTLU_34411</name>
</gene>
<dbReference type="InterPro" id="IPR036412">
    <property type="entry name" value="HAD-like_sf"/>
</dbReference>
<keyword evidence="11" id="KW-0472">Membrane</keyword>
<dbReference type="KEGG" id="olu:OSTLU_34411"/>
<dbReference type="OrthoDB" id="287041at2759"/>